<feature type="signal peptide" evidence="1">
    <location>
        <begin position="1"/>
        <end position="21"/>
    </location>
</feature>
<name>A0ABP4Y3C7_9MICO</name>
<sequence length="390" mass="41226">MASRRLTAATIGAAATAAAISATGAAARQATNRRLRLDGLEAAEVGAAHPFEWVAGQELTVTTDDGAALHVEIDEPDGWQGGPTIVFTHGYCLALGSWIHQRRAVTRAGFRVVAWDQRGHGRSGNGTQQPPTIERLGADLAAVLEVCVPTGPIVLIGHSMGGMTMMALAEHDPVLVRERVIGAAFVATSAGGGGLVSLGFGRFLGTALLRMGPGVLANIAARQRLWKAARRLGRDVESYLVERFSFASPVSQETVRFAADMLLATDLTVVGSFLPALEAHDKRDALPIFGHTEALVLNGEGDVLTPPDHSTAIVEVLPGSEHVVITEAGHLVMLEHPALVDAQILALIDRAIASAAVGAPQTRRILRQVTDVARRKAVASRRAKRVKERV</sequence>
<dbReference type="Proteomes" id="UP001499938">
    <property type="component" value="Unassembled WGS sequence"/>
</dbReference>
<dbReference type="PANTHER" id="PTHR43194:SF2">
    <property type="entry name" value="PEROXISOMAL MEMBRANE PROTEIN LPX1"/>
    <property type="match status" value="1"/>
</dbReference>
<dbReference type="Gene3D" id="3.40.50.1820">
    <property type="entry name" value="alpha/beta hydrolase"/>
    <property type="match status" value="1"/>
</dbReference>
<dbReference type="RefSeq" id="WP_344084950.1">
    <property type="nucleotide sequence ID" value="NZ_BAAAPO010000034.1"/>
</dbReference>
<protein>
    <submittedName>
        <fullName evidence="3">Alpha/beta hydrolase</fullName>
    </submittedName>
</protein>
<dbReference type="SUPFAM" id="SSF53474">
    <property type="entry name" value="alpha/beta-Hydrolases"/>
    <property type="match status" value="1"/>
</dbReference>
<proteinExistence type="predicted"/>
<dbReference type="InterPro" id="IPR050228">
    <property type="entry name" value="Carboxylesterase_BioH"/>
</dbReference>
<accession>A0ABP4Y3C7</accession>
<keyword evidence="4" id="KW-1185">Reference proteome</keyword>
<dbReference type="PANTHER" id="PTHR43194">
    <property type="entry name" value="HYDROLASE ALPHA/BETA FOLD FAMILY"/>
    <property type="match status" value="1"/>
</dbReference>
<evidence type="ECO:0000313" key="4">
    <source>
        <dbReference type="Proteomes" id="UP001499938"/>
    </source>
</evidence>
<organism evidence="3 4">
    <name type="scientific">Nostocoides veronense</name>
    <dbReference type="NCBI Taxonomy" id="330836"/>
    <lineage>
        <taxon>Bacteria</taxon>
        <taxon>Bacillati</taxon>
        <taxon>Actinomycetota</taxon>
        <taxon>Actinomycetes</taxon>
        <taxon>Micrococcales</taxon>
        <taxon>Intrasporangiaceae</taxon>
        <taxon>Nostocoides</taxon>
    </lineage>
</organism>
<gene>
    <name evidence="3" type="ORF">GCM10009811_21850</name>
</gene>
<dbReference type="InterPro" id="IPR000073">
    <property type="entry name" value="AB_hydrolase_1"/>
</dbReference>
<evidence type="ECO:0000259" key="2">
    <source>
        <dbReference type="Pfam" id="PF00561"/>
    </source>
</evidence>
<dbReference type="InterPro" id="IPR029058">
    <property type="entry name" value="AB_hydrolase_fold"/>
</dbReference>
<feature type="domain" description="AB hydrolase-1" evidence="2">
    <location>
        <begin position="83"/>
        <end position="337"/>
    </location>
</feature>
<feature type="chain" id="PRO_5047358350" evidence="1">
    <location>
        <begin position="22"/>
        <end position="390"/>
    </location>
</feature>
<keyword evidence="1" id="KW-0732">Signal</keyword>
<evidence type="ECO:0000313" key="3">
    <source>
        <dbReference type="EMBL" id="GAA1797301.1"/>
    </source>
</evidence>
<reference evidence="4" key="1">
    <citation type="journal article" date="2019" name="Int. J. Syst. Evol. Microbiol.">
        <title>The Global Catalogue of Microorganisms (GCM) 10K type strain sequencing project: providing services to taxonomists for standard genome sequencing and annotation.</title>
        <authorList>
            <consortium name="The Broad Institute Genomics Platform"/>
            <consortium name="The Broad Institute Genome Sequencing Center for Infectious Disease"/>
            <person name="Wu L."/>
            <person name="Ma J."/>
        </authorList>
    </citation>
    <scope>NUCLEOTIDE SEQUENCE [LARGE SCALE GENOMIC DNA]</scope>
    <source>
        <strain evidence="4">JCM 15592</strain>
    </source>
</reference>
<dbReference type="EMBL" id="BAAAPO010000034">
    <property type="protein sequence ID" value="GAA1797301.1"/>
    <property type="molecule type" value="Genomic_DNA"/>
</dbReference>
<evidence type="ECO:0000256" key="1">
    <source>
        <dbReference type="SAM" id="SignalP"/>
    </source>
</evidence>
<comment type="caution">
    <text evidence="3">The sequence shown here is derived from an EMBL/GenBank/DDBJ whole genome shotgun (WGS) entry which is preliminary data.</text>
</comment>
<dbReference type="GO" id="GO:0016787">
    <property type="term" value="F:hydrolase activity"/>
    <property type="evidence" value="ECO:0007669"/>
    <property type="project" value="UniProtKB-KW"/>
</dbReference>
<keyword evidence="3" id="KW-0378">Hydrolase</keyword>
<dbReference type="Pfam" id="PF00561">
    <property type="entry name" value="Abhydrolase_1"/>
    <property type="match status" value="1"/>
</dbReference>